<name>A0A5C0VJ40_9SPHI</name>
<evidence type="ECO:0000313" key="4">
    <source>
        <dbReference type="Proteomes" id="UP000323653"/>
    </source>
</evidence>
<feature type="signal peptide" evidence="1">
    <location>
        <begin position="1"/>
        <end position="20"/>
    </location>
</feature>
<evidence type="ECO:0000256" key="1">
    <source>
        <dbReference type="SAM" id="SignalP"/>
    </source>
</evidence>
<organism evidence="3 4">
    <name type="scientific">Pedobacter aquae</name>
    <dbReference type="NCBI Taxonomy" id="2605747"/>
    <lineage>
        <taxon>Bacteria</taxon>
        <taxon>Pseudomonadati</taxon>
        <taxon>Bacteroidota</taxon>
        <taxon>Sphingobacteriia</taxon>
        <taxon>Sphingobacteriales</taxon>
        <taxon>Sphingobacteriaceae</taxon>
        <taxon>Pedobacter</taxon>
    </lineage>
</organism>
<evidence type="ECO:0000259" key="2">
    <source>
        <dbReference type="Pfam" id="PF13568"/>
    </source>
</evidence>
<dbReference type="Pfam" id="PF13568">
    <property type="entry name" value="OMP_b-brl_2"/>
    <property type="match status" value="1"/>
</dbReference>
<accession>A0A5C0VJ40</accession>
<dbReference type="KEGG" id="pej:FYC62_14455"/>
<proteinExistence type="predicted"/>
<gene>
    <name evidence="3" type="ORF">FYC62_14455</name>
</gene>
<dbReference type="AlphaFoldDB" id="A0A5C0VJ40"/>
<dbReference type="Proteomes" id="UP000323653">
    <property type="component" value="Chromosome"/>
</dbReference>
<feature type="chain" id="PRO_5023048176" evidence="1">
    <location>
        <begin position="21"/>
        <end position="195"/>
    </location>
</feature>
<keyword evidence="1" id="KW-0732">Signal</keyword>
<sequence>MKKILFLSLFAMLCASSSFAQFNLGIKGGLNYSTIKAEDQQFDESGILGYQLGLWSRIGGNFYLQPELYIGSKGADFKFQTAGSTVVQSGEARFTTLDVPLLLGAKIGGDKLNFRLMAGPAFQFNLNTDDDAFSQAINPDFYRYRDFVTNLQAGAGVDIGNLSVDLRYETSLQDINKNDGLSQSLLHLSLGFKIF</sequence>
<protein>
    <submittedName>
        <fullName evidence="3">PorT family protein</fullName>
    </submittedName>
</protein>
<dbReference type="InterPro" id="IPR025665">
    <property type="entry name" value="Beta-barrel_OMP_2"/>
</dbReference>
<evidence type="ECO:0000313" key="3">
    <source>
        <dbReference type="EMBL" id="QEK52725.1"/>
    </source>
</evidence>
<reference evidence="3 4" key="1">
    <citation type="submission" date="2019-08" db="EMBL/GenBank/DDBJ databases">
        <title>Pedobacter sp. nov., isolated from Han river, South Korea.</title>
        <authorList>
            <person name="Lee D.-H."/>
            <person name="Kim Y.-S."/>
            <person name="Hwang E.-M."/>
            <person name="Le Tran T.C."/>
            <person name="Cha C.-J."/>
        </authorList>
    </citation>
    <scope>NUCLEOTIDE SEQUENCE [LARGE SCALE GENOMIC DNA]</scope>
    <source>
        <strain evidence="3 4">CJ43</strain>
    </source>
</reference>
<dbReference type="RefSeq" id="WP_149075443.1">
    <property type="nucleotide sequence ID" value="NZ_CP043329.1"/>
</dbReference>
<dbReference type="EMBL" id="CP043329">
    <property type="protein sequence ID" value="QEK52725.1"/>
    <property type="molecule type" value="Genomic_DNA"/>
</dbReference>
<feature type="domain" description="Outer membrane protein beta-barrel" evidence="2">
    <location>
        <begin position="19"/>
        <end position="175"/>
    </location>
</feature>
<keyword evidence="4" id="KW-1185">Reference proteome</keyword>